<dbReference type="AlphaFoldDB" id="A0AAD9UZC7"/>
<keyword evidence="2" id="KW-1185">Reference proteome</keyword>
<organism evidence="1 2">
    <name type="scientific">Acropora cervicornis</name>
    <name type="common">Staghorn coral</name>
    <dbReference type="NCBI Taxonomy" id="6130"/>
    <lineage>
        <taxon>Eukaryota</taxon>
        <taxon>Metazoa</taxon>
        <taxon>Cnidaria</taxon>
        <taxon>Anthozoa</taxon>
        <taxon>Hexacorallia</taxon>
        <taxon>Scleractinia</taxon>
        <taxon>Astrocoeniina</taxon>
        <taxon>Acroporidae</taxon>
        <taxon>Acropora</taxon>
    </lineage>
</organism>
<comment type="caution">
    <text evidence="1">The sequence shown here is derived from an EMBL/GenBank/DDBJ whole genome shotgun (WGS) entry which is preliminary data.</text>
</comment>
<protein>
    <submittedName>
        <fullName evidence="1">Uncharacterized protein</fullName>
    </submittedName>
</protein>
<dbReference type="EMBL" id="JARQWQ010000061">
    <property type="protein sequence ID" value="KAK2555589.1"/>
    <property type="molecule type" value="Genomic_DNA"/>
</dbReference>
<sequence length="209" mass="24232">MALGPLTPCQNAVTYTECSTYCKNIDRAREVSNIGRIEKYFDRDECFLLYLKLELSFMETDRSLPGPLDFGMHYRIELESIPFNKLSLVERRPTIVFELSVTQLGGKIHMATETVAKRNYIQTWNRFRFELLRFSRSTSSEVTVIDSKHRRSPLVQGGLRSPSVFASNYTVSKNILVLKGYKKLVNENYKEQGLMIILTAVRKISRQFR</sequence>
<accession>A0AAD9UZC7</accession>
<reference evidence="1" key="1">
    <citation type="journal article" date="2023" name="G3 (Bethesda)">
        <title>Whole genome assembly and annotation of the endangered Caribbean coral Acropora cervicornis.</title>
        <authorList>
            <person name="Selwyn J.D."/>
            <person name="Vollmer S.V."/>
        </authorList>
    </citation>
    <scope>NUCLEOTIDE SEQUENCE</scope>
    <source>
        <strain evidence="1">K2</strain>
    </source>
</reference>
<evidence type="ECO:0000313" key="1">
    <source>
        <dbReference type="EMBL" id="KAK2555589.1"/>
    </source>
</evidence>
<evidence type="ECO:0000313" key="2">
    <source>
        <dbReference type="Proteomes" id="UP001249851"/>
    </source>
</evidence>
<name>A0AAD9UZC7_ACRCE</name>
<dbReference type="Proteomes" id="UP001249851">
    <property type="component" value="Unassembled WGS sequence"/>
</dbReference>
<proteinExistence type="predicted"/>
<gene>
    <name evidence="1" type="ORF">P5673_022605</name>
</gene>
<reference evidence="1" key="2">
    <citation type="journal article" date="2023" name="Science">
        <title>Genomic signatures of disease resistance in endangered staghorn corals.</title>
        <authorList>
            <person name="Vollmer S.V."/>
            <person name="Selwyn J.D."/>
            <person name="Despard B.A."/>
            <person name="Roesel C.L."/>
        </authorList>
    </citation>
    <scope>NUCLEOTIDE SEQUENCE</scope>
    <source>
        <strain evidence="1">K2</strain>
    </source>
</reference>